<dbReference type="EC" id="3.4.16.-" evidence="2"/>
<dbReference type="InterPro" id="IPR001563">
    <property type="entry name" value="Peptidase_S10"/>
</dbReference>
<keyword evidence="2" id="KW-0732">Signal</keyword>
<gene>
    <name evidence="3" type="ORF">WR25_26339</name>
</gene>
<evidence type="ECO:0000256" key="2">
    <source>
        <dbReference type="RuleBase" id="RU361156"/>
    </source>
</evidence>
<dbReference type="PANTHER" id="PTHR11802:SF38">
    <property type="entry name" value="SERINE CARBOXYPEPTIDASE CTSA-1.2"/>
    <property type="match status" value="1"/>
</dbReference>
<dbReference type="PROSITE" id="PS00131">
    <property type="entry name" value="CARBOXYPEPT_SER_SER"/>
    <property type="match status" value="1"/>
</dbReference>
<dbReference type="PROSITE" id="PS00560">
    <property type="entry name" value="CARBOXYPEPT_SER_HIS"/>
    <property type="match status" value="1"/>
</dbReference>
<comment type="caution">
    <text evidence="3">The sequence shown here is derived from an EMBL/GenBank/DDBJ whole genome shotgun (WGS) entry which is preliminary data.</text>
</comment>
<keyword evidence="4" id="KW-1185">Reference proteome</keyword>
<proteinExistence type="inferred from homology"/>
<protein>
    <recommendedName>
        <fullName evidence="2">Carboxypeptidase</fullName>
        <ecNumber evidence="2">3.4.16.-</ecNumber>
    </recommendedName>
</protein>
<evidence type="ECO:0000313" key="4">
    <source>
        <dbReference type="Proteomes" id="UP000218231"/>
    </source>
</evidence>
<dbReference type="InterPro" id="IPR033124">
    <property type="entry name" value="Ser_caboxypep_his_AS"/>
</dbReference>
<dbReference type="OrthoDB" id="1022205at2759"/>
<dbReference type="STRING" id="2018661.A0A2A2KU44"/>
<sequence>MPRSTCLLILSVILGLGSADQIVNLPGAPSVSFKQYAGYYAVGDNKEDMLHYCPGCSGLSALLGEWGPFTPNPDGATLSINPYSWNRKASVLTLESPAGVGYSYSTNADLSTGDNKTAVENWEALVAFFNEFPQYKTNDFYVTGESYGGIYVPTLVQTIMDRQSQFSINLKGFTIGNGCVSVTENTDAEVQFLYNHGLVDDTDTGLNPYNMYASCVNASLNISARYKAEYFTRFGKILGELPCLNESAVTAYLNRPDVRKALFVPSSLPAWSICNDDINYNLYHKEVHETAPIFQRAIQAGLKVMIYNGDVDMVCNFLLGQRFSRKLGIPVKQAAKHFIVDGQVGGYHTIYGDNFHFVTVRGSGHMVPTDKPSVAYFIMDHFLFDNSF</sequence>
<dbReference type="GO" id="GO:0004185">
    <property type="term" value="F:serine-type carboxypeptidase activity"/>
    <property type="evidence" value="ECO:0007669"/>
    <property type="project" value="UniProtKB-UniRule"/>
</dbReference>
<keyword evidence="2" id="KW-0645">Protease</keyword>
<dbReference type="PRINTS" id="PR00724">
    <property type="entry name" value="CRBOXYPTASEC"/>
</dbReference>
<dbReference type="SUPFAM" id="SSF53474">
    <property type="entry name" value="alpha/beta-Hydrolases"/>
    <property type="match status" value="1"/>
</dbReference>
<dbReference type="PANTHER" id="PTHR11802">
    <property type="entry name" value="SERINE PROTEASE FAMILY S10 SERINE CARBOXYPEPTIDASE"/>
    <property type="match status" value="1"/>
</dbReference>
<evidence type="ECO:0000256" key="1">
    <source>
        <dbReference type="ARBA" id="ARBA00009431"/>
    </source>
</evidence>
<organism evidence="3 4">
    <name type="scientific">Diploscapter pachys</name>
    <dbReference type="NCBI Taxonomy" id="2018661"/>
    <lineage>
        <taxon>Eukaryota</taxon>
        <taxon>Metazoa</taxon>
        <taxon>Ecdysozoa</taxon>
        <taxon>Nematoda</taxon>
        <taxon>Chromadorea</taxon>
        <taxon>Rhabditida</taxon>
        <taxon>Rhabditina</taxon>
        <taxon>Rhabditomorpha</taxon>
        <taxon>Rhabditoidea</taxon>
        <taxon>Rhabditidae</taxon>
        <taxon>Diploscapter</taxon>
    </lineage>
</organism>
<dbReference type="GO" id="GO:0006508">
    <property type="term" value="P:proteolysis"/>
    <property type="evidence" value="ECO:0007669"/>
    <property type="project" value="UniProtKB-KW"/>
</dbReference>
<dbReference type="InterPro" id="IPR029058">
    <property type="entry name" value="AB_hydrolase_fold"/>
</dbReference>
<keyword evidence="2" id="KW-0121">Carboxypeptidase</keyword>
<dbReference type="Proteomes" id="UP000218231">
    <property type="component" value="Unassembled WGS sequence"/>
</dbReference>
<comment type="similarity">
    <text evidence="1 2">Belongs to the peptidase S10 family.</text>
</comment>
<feature type="signal peptide" evidence="2">
    <location>
        <begin position="1"/>
        <end position="19"/>
    </location>
</feature>
<dbReference type="Gene3D" id="3.40.50.1820">
    <property type="entry name" value="alpha/beta hydrolase"/>
    <property type="match status" value="1"/>
</dbReference>
<name>A0A2A2KU44_9BILA</name>
<keyword evidence="2" id="KW-0378">Hydrolase</keyword>
<dbReference type="AlphaFoldDB" id="A0A2A2KU44"/>
<accession>A0A2A2KU44</accession>
<feature type="chain" id="PRO_5011817204" description="Carboxypeptidase" evidence="2">
    <location>
        <begin position="20"/>
        <end position="388"/>
    </location>
</feature>
<dbReference type="Pfam" id="PF00450">
    <property type="entry name" value="Peptidase_S10"/>
    <property type="match status" value="2"/>
</dbReference>
<dbReference type="InterPro" id="IPR018202">
    <property type="entry name" value="Ser_caboxypep_ser_AS"/>
</dbReference>
<evidence type="ECO:0000313" key="3">
    <source>
        <dbReference type="EMBL" id="PAV77470.1"/>
    </source>
</evidence>
<reference evidence="3 4" key="1">
    <citation type="journal article" date="2017" name="Curr. Biol.">
        <title>Genome architecture and evolution of a unichromosomal asexual nematode.</title>
        <authorList>
            <person name="Fradin H."/>
            <person name="Zegar C."/>
            <person name="Gutwein M."/>
            <person name="Lucas J."/>
            <person name="Kovtun M."/>
            <person name="Corcoran D."/>
            <person name="Baugh L.R."/>
            <person name="Kiontke K."/>
            <person name="Gunsalus K."/>
            <person name="Fitch D.H."/>
            <person name="Piano F."/>
        </authorList>
    </citation>
    <scope>NUCLEOTIDE SEQUENCE [LARGE SCALE GENOMIC DNA]</scope>
    <source>
        <strain evidence="3">PF1309</strain>
    </source>
</reference>
<dbReference type="EMBL" id="LIAE01007699">
    <property type="protein sequence ID" value="PAV77470.1"/>
    <property type="molecule type" value="Genomic_DNA"/>
</dbReference>